<evidence type="ECO:0000313" key="1">
    <source>
        <dbReference type="EMBL" id="MBB6430657.1"/>
    </source>
</evidence>
<keyword evidence="2" id="KW-1185">Reference proteome</keyword>
<comment type="caution">
    <text evidence="1">The sequence shown here is derived from an EMBL/GenBank/DDBJ whole genome shotgun (WGS) entry which is preliminary data.</text>
</comment>
<accession>A0A7X0H7U2</accession>
<name>A0A7X0H7U2_9BACT</name>
<proteinExistence type="predicted"/>
<dbReference type="Proteomes" id="UP000541810">
    <property type="component" value="Unassembled WGS sequence"/>
</dbReference>
<protein>
    <submittedName>
        <fullName evidence="1">Uncharacterized protein</fullName>
    </submittedName>
</protein>
<evidence type="ECO:0000313" key="2">
    <source>
        <dbReference type="Proteomes" id="UP000541810"/>
    </source>
</evidence>
<dbReference type="EMBL" id="JACHGY010000001">
    <property type="protein sequence ID" value="MBB6430657.1"/>
    <property type="molecule type" value="Genomic_DNA"/>
</dbReference>
<dbReference type="AlphaFoldDB" id="A0A7X0H7U2"/>
<gene>
    <name evidence="1" type="ORF">HNQ40_002463</name>
</gene>
<reference evidence="1 2" key="1">
    <citation type="submission" date="2020-08" db="EMBL/GenBank/DDBJ databases">
        <title>Genomic Encyclopedia of Type Strains, Phase IV (KMG-IV): sequencing the most valuable type-strain genomes for metagenomic binning, comparative biology and taxonomic classification.</title>
        <authorList>
            <person name="Goeker M."/>
        </authorList>
    </citation>
    <scope>NUCLEOTIDE SEQUENCE [LARGE SCALE GENOMIC DNA]</scope>
    <source>
        <strain evidence="1 2">DSM 103725</strain>
    </source>
</reference>
<sequence length="87" mass="9874">MNHHMIGQLTFWMSAKRHTVTLNDQLQWECDDPEITEYLNETFPIHPDVSLSSLAIGRHALYRAAERLNGRVQVSTRRHPPAAAGPA</sequence>
<organism evidence="1 2">
    <name type="scientific">Algisphaera agarilytica</name>
    <dbReference type="NCBI Taxonomy" id="1385975"/>
    <lineage>
        <taxon>Bacteria</taxon>
        <taxon>Pseudomonadati</taxon>
        <taxon>Planctomycetota</taxon>
        <taxon>Phycisphaerae</taxon>
        <taxon>Phycisphaerales</taxon>
        <taxon>Phycisphaeraceae</taxon>
        <taxon>Algisphaera</taxon>
    </lineage>
</organism>